<accession>A0A563VPV1</accession>
<sequence>MFNRRTTIEALCLVTISLVTACGGENSGEPEITIGSKTFTEQYILGNMYEMVLDDAGFNAEYKAIGGTNENHAALTSGDIDVYPEYIGTALITILGQEFDSSMSTQQVYQTVKDAYVEQFNVAVLEPTTFNNTYAIMMPKERASKLGIKTVSDISQKASELTLGTDLEFSERGDGLPGLKKTYGGFNFKEVVALDPGLLYSGLEEGEIDATTGFGTDGQIDAYDLLVLEDDKNFWPPYPAAAFVRQEVLDENPEVADRLNQVAELLDAETMRNLNWEVAGNGKEASDVAREFLEQNGLLQTE</sequence>
<dbReference type="EMBL" id="CAACVJ010000105">
    <property type="protein sequence ID" value="VEP13307.1"/>
    <property type="molecule type" value="Genomic_DNA"/>
</dbReference>
<evidence type="ECO:0000313" key="3">
    <source>
        <dbReference type="Proteomes" id="UP000320055"/>
    </source>
</evidence>
<evidence type="ECO:0000259" key="1">
    <source>
        <dbReference type="Pfam" id="PF04069"/>
    </source>
</evidence>
<name>A0A563VPV1_9CYAN</name>
<dbReference type="Pfam" id="PF04069">
    <property type="entry name" value="OpuAC"/>
    <property type="match status" value="1"/>
</dbReference>
<gene>
    <name evidence="2" type="ORF">H1P_1930008</name>
</gene>
<reference evidence="2 3" key="1">
    <citation type="submission" date="2019-01" db="EMBL/GenBank/DDBJ databases">
        <authorList>
            <person name="Brito A."/>
        </authorList>
    </citation>
    <scope>NUCLEOTIDE SEQUENCE [LARGE SCALE GENOMIC DNA]</scope>
    <source>
        <strain evidence="2">1</strain>
    </source>
</reference>
<protein>
    <submittedName>
        <fullName evidence="2">Periplasmic glycine betaine/choline-binding (Lipo)protein of an ABC-type transport system</fullName>
    </submittedName>
</protein>
<dbReference type="Gene3D" id="3.40.190.120">
    <property type="entry name" value="Osmoprotection protein (prox), domain 2"/>
    <property type="match status" value="1"/>
</dbReference>
<dbReference type="RefSeq" id="WP_144871553.1">
    <property type="nucleotide sequence ID" value="NZ_LR213943.1"/>
</dbReference>
<keyword evidence="3" id="KW-1185">Reference proteome</keyword>
<dbReference type="Gene3D" id="3.40.190.10">
    <property type="entry name" value="Periplasmic binding protein-like II"/>
    <property type="match status" value="1"/>
</dbReference>
<dbReference type="OrthoDB" id="9801163at2"/>
<dbReference type="GO" id="GO:0043190">
    <property type="term" value="C:ATP-binding cassette (ABC) transporter complex"/>
    <property type="evidence" value="ECO:0007669"/>
    <property type="project" value="InterPro"/>
</dbReference>
<evidence type="ECO:0000313" key="2">
    <source>
        <dbReference type="EMBL" id="VEP13307.1"/>
    </source>
</evidence>
<dbReference type="Proteomes" id="UP000320055">
    <property type="component" value="Unassembled WGS sequence"/>
</dbReference>
<dbReference type="SUPFAM" id="SSF53850">
    <property type="entry name" value="Periplasmic binding protein-like II"/>
    <property type="match status" value="1"/>
</dbReference>
<dbReference type="PROSITE" id="PS51257">
    <property type="entry name" value="PROKAR_LIPOPROTEIN"/>
    <property type="match status" value="1"/>
</dbReference>
<feature type="domain" description="ABC-type glycine betaine transport system substrate-binding" evidence="1">
    <location>
        <begin position="31"/>
        <end position="295"/>
    </location>
</feature>
<proteinExistence type="predicted"/>
<dbReference type="AlphaFoldDB" id="A0A563VPV1"/>
<organism evidence="2 3">
    <name type="scientific">Hyella patelloides LEGE 07179</name>
    <dbReference type="NCBI Taxonomy" id="945734"/>
    <lineage>
        <taxon>Bacteria</taxon>
        <taxon>Bacillati</taxon>
        <taxon>Cyanobacteriota</taxon>
        <taxon>Cyanophyceae</taxon>
        <taxon>Pleurocapsales</taxon>
        <taxon>Hyellaceae</taxon>
        <taxon>Hyella</taxon>
    </lineage>
</organism>
<dbReference type="InterPro" id="IPR007210">
    <property type="entry name" value="ABC_Gly_betaine_transp_sub-bd"/>
</dbReference>
<dbReference type="GO" id="GO:0022857">
    <property type="term" value="F:transmembrane transporter activity"/>
    <property type="evidence" value="ECO:0007669"/>
    <property type="project" value="InterPro"/>
</dbReference>